<dbReference type="Proteomes" id="UP001501676">
    <property type="component" value="Unassembled WGS sequence"/>
</dbReference>
<evidence type="ECO:0000313" key="3">
    <source>
        <dbReference type="Proteomes" id="UP001501676"/>
    </source>
</evidence>
<keyword evidence="1" id="KW-0732">Signal</keyword>
<dbReference type="RefSeq" id="WP_345732432.1">
    <property type="nucleotide sequence ID" value="NZ_BAAAYN010000048.1"/>
</dbReference>
<evidence type="ECO:0000313" key="2">
    <source>
        <dbReference type="EMBL" id="GAA3395479.1"/>
    </source>
</evidence>
<name>A0ABP6T8K8_9ACTN</name>
<keyword evidence="3" id="KW-1185">Reference proteome</keyword>
<feature type="chain" id="PRO_5045824762" description="Chitinase" evidence="1">
    <location>
        <begin position="31"/>
        <end position="203"/>
    </location>
</feature>
<protein>
    <recommendedName>
        <fullName evidence="4">Chitinase</fullName>
    </recommendedName>
</protein>
<dbReference type="EMBL" id="BAAAYN010000048">
    <property type="protein sequence ID" value="GAA3395479.1"/>
    <property type="molecule type" value="Genomic_DNA"/>
</dbReference>
<accession>A0ABP6T8K8</accession>
<reference evidence="3" key="1">
    <citation type="journal article" date="2019" name="Int. J. Syst. Evol. Microbiol.">
        <title>The Global Catalogue of Microorganisms (GCM) 10K type strain sequencing project: providing services to taxonomists for standard genome sequencing and annotation.</title>
        <authorList>
            <consortium name="The Broad Institute Genomics Platform"/>
            <consortium name="The Broad Institute Genome Sequencing Center for Infectious Disease"/>
            <person name="Wu L."/>
            <person name="Ma J."/>
        </authorList>
    </citation>
    <scope>NUCLEOTIDE SEQUENCE [LARGE SCALE GENOMIC DNA]</scope>
    <source>
        <strain evidence="3">JCM 9458</strain>
    </source>
</reference>
<sequence>MRPLRRLLATLTATLAATATGLALAQPAQAAPIDLVFANTTGTTFIAKQKVTAQIPTSVVKTSIDLDAKTLTGTAEIPDLTVKLKLANLIPTTSIVRIVPQSGLTGTVDLAANKLTTTTTFKLQVLKVYQDALPNLNLVSPNCISKTATSATLTNTTPIDIFATTTVSGTYKIPAFTKCGLLTPLLTTLLAGDGNTLTLNLKG</sequence>
<feature type="signal peptide" evidence="1">
    <location>
        <begin position="1"/>
        <end position="30"/>
    </location>
</feature>
<proteinExistence type="predicted"/>
<gene>
    <name evidence="2" type="ORF">GCM10020369_68760</name>
</gene>
<dbReference type="PROSITE" id="PS51318">
    <property type="entry name" value="TAT"/>
    <property type="match status" value="1"/>
</dbReference>
<evidence type="ECO:0000256" key="1">
    <source>
        <dbReference type="SAM" id="SignalP"/>
    </source>
</evidence>
<comment type="caution">
    <text evidence="2">The sequence shown here is derived from an EMBL/GenBank/DDBJ whole genome shotgun (WGS) entry which is preliminary data.</text>
</comment>
<organism evidence="2 3">
    <name type="scientific">Cryptosporangium minutisporangium</name>
    <dbReference type="NCBI Taxonomy" id="113569"/>
    <lineage>
        <taxon>Bacteria</taxon>
        <taxon>Bacillati</taxon>
        <taxon>Actinomycetota</taxon>
        <taxon>Actinomycetes</taxon>
        <taxon>Cryptosporangiales</taxon>
        <taxon>Cryptosporangiaceae</taxon>
        <taxon>Cryptosporangium</taxon>
    </lineage>
</organism>
<evidence type="ECO:0008006" key="4">
    <source>
        <dbReference type="Google" id="ProtNLM"/>
    </source>
</evidence>
<dbReference type="InterPro" id="IPR006311">
    <property type="entry name" value="TAT_signal"/>
</dbReference>